<feature type="chain" id="PRO_5040117873" evidence="1">
    <location>
        <begin position="18"/>
        <end position="117"/>
    </location>
</feature>
<evidence type="ECO:0000313" key="3">
    <source>
        <dbReference type="Proteomes" id="UP001153712"/>
    </source>
</evidence>
<evidence type="ECO:0000256" key="1">
    <source>
        <dbReference type="SAM" id="SignalP"/>
    </source>
</evidence>
<name>A0A9P0GQT2_PHYSR</name>
<sequence>MRASFVFFLLVCAFVRAISTSKLSYHPYGIDNIRKDFGGDLATAIYEFLAGFPLSEITLCFDNSVDTNFFDHLVRVLQRGHITTMTFNLSDPDVQENYFHFVVTQTEQYLPLTNLFF</sequence>
<feature type="non-terminal residue" evidence="2">
    <location>
        <position position="117"/>
    </location>
</feature>
<keyword evidence="3" id="KW-1185">Reference proteome</keyword>
<protein>
    <submittedName>
        <fullName evidence="2">Uncharacterized protein</fullName>
    </submittedName>
</protein>
<keyword evidence="1" id="KW-0732">Signal</keyword>
<feature type="signal peptide" evidence="1">
    <location>
        <begin position="1"/>
        <end position="17"/>
    </location>
</feature>
<organism evidence="2 3">
    <name type="scientific">Phyllotreta striolata</name>
    <name type="common">Striped flea beetle</name>
    <name type="synonym">Crioceris striolata</name>
    <dbReference type="NCBI Taxonomy" id="444603"/>
    <lineage>
        <taxon>Eukaryota</taxon>
        <taxon>Metazoa</taxon>
        <taxon>Ecdysozoa</taxon>
        <taxon>Arthropoda</taxon>
        <taxon>Hexapoda</taxon>
        <taxon>Insecta</taxon>
        <taxon>Pterygota</taxon>
        <taxon>Neoptera</taxon>
        <taxon>Endopterygota</taxon>
        <taxon>Coleoptera</taxon>
        <taxon>Polyphaga</taxon>
        <taxon>Cucujiformia</taxon>
        <taxon>Chrysomeloidea</taxon>
        <taxon>Chrysomelidae</taxon>
        <taxon>Galerucinae</taxon>
        <taxon>Alticini</taxon>
        <taxon>Phyllotreta</taxon>
    </lineage>
</organism>
<dbReference type="EMBL" id="OU900094">
    <property type="protein sequence ID" value="CAH1142302.1"/>
    <property type="molecule type" value="Genomic_DNA"/>
</dbReference>
<gene>
    <name evidence="2" type="ORF">PHYEVI_LOCUS1263</name>
</gene>
<proteinExistence type="predicted"/>
<accession>A0A9P0GQT2</accession>
<dbReference type="Proteomes" id="UP001153712">
    <property type="component" value="Chromosome 1"/>
</dbReference>
<dbReference type="AlphaFoldDB" id="A0A9P0GQT2"/>
<reference evidence="2" key="1">
    <citation type="submission" date="2022-01" db="EMBL/GenBank/DDBJ databases">
        <authorList>
            <person name="King R."/>
        </authorList>
    </citation>
    <scope>NUCLEOTIDE SEQUENCE</scope>
</reference>
<evidence type="ECO:0000313" key="2">
    <source>
        <dbReference type="EMBL" id="CAH1142302.1"/>
    </source>
</evidence>